<dbReference type="Proteomes" id="UP000288178">
    <property type="component" value="Unassembled WGS sequence"/>
</dbReference>
<evidence type="ECO:0000256" key="7">
    <source>
        <dbReference type="ARBA" id="ARBA00022927"/>
    </source>
</evidence>
<dbReference type="InterPro" id="IPR049031">
    <property type="entry name" value="T2SSK_SAM-like_1st"/>
</dbReference>
<dbReference type="InterPro" id="IPR005628">
    <property type="entry name" value="GspK"/>
</dbReference>
<organism evidence="13 14">
    <name type="scientific">Rubrivivax albus</name>
    <dbReference type="NCBI Taxonomy" id="2499835"/>
    <lineage>
        <taxon>Bacteria</taxon>
        <taxon>Pseudomonadati</taxon>
        <taxon>Pseudomonadota</taxon>
        <taxon>Betaproteobacteria</taxon>
        <taxon>Burkholderiales</taxon>
        <taxon>Sphaerotilaceae</taxon>
        <taxon>Rubrivivax</taxon>
    </lineage>
</organism>
<reference evidence="13 14" key="1">
    <citation type="submission" date="2019-01" db="EMBL/GenBank/DDBJ databases">
        <authorList>
            <person name="Chen W.-M."/>
        </authorList>
    </citation>
    <scope>NUCLEOTIDE SEQUENCE [LARGE SCALE GENOMIC DNA]</scope>
    <source>
        <strain evidence="13 14">ICH-3</strain>
    </source>
</reference>
<dbReference type="InterPro" id="IPR049179">
    <property type="entry name" value="T2SSK_SAM-like_2nd"/>
</dbReference>
<dbReference type="Gene3D" id="3.30.1300.30">
    <property type="entry name" value="GSPII I/J protein-like"/>
    <property type="match status" value="1"/>
</dbReference>
<evidence type="ECO:0000256" key="10">
    <source>
        <dbReference type="PIRNR" id="PIRNR002786"/>
    </source>
</evidence>
<dbReference type="InterPro" id="IPR038072">
    <property type="entry name" value="GspK_central_sf"/>
</dbReference>
<dbReference type="GO" id="GO:0005886">
    <property type="term" value="C:plasma membrane"/>
    <property type="evidence" value="ECO:0007669"/>
    <property type="project" value="UniProtKB-SubCell"/>
</dbReference>
<comment type="subcellular location">
    <subcellularLocation>
        <location evidence="1 10">Cell inner membrane</location>
    </subcellularLocation>
</comment>
<protein>
    <recommendedName>
        <fullName evidence="10">Type II secretion system protein K</fullName>
    </recommendedName>
</protein>
<evidence type="ECO:0000256" key="1">
    <source>
        <dbReference type="ARBA" id="ARBA00004533"/>
    </source>
</evidence>
<feature type="domain" description="T2SS protein K first SAM-like" evidence="12">
    <location>
        <begin position="92"/>
        <end position="180"/>
    </location>
</feature>
<dbReference type="PIRSF" id="PIRSF002786">
    <property type="entry name" value="XcpX"/>
    <property type="match status" value="1"/>
</dbReference>
<keyword evidence="9 10" id="KW-0472">Membrane</keyword>
<evidence type="ECO:0000256" key="5">
    <source>
        <dbReference type="ARBA" id="ARBA00022519"/>
    </source>
</evidence>
<proteinExistence type="inferred from homology"/>
<dbReference type="Pfam" id="PF03934">
    <property type="entry name" value="T2SSK"/>
    <property type="match status" value="1"/>
</dbReference>
<feature type="domain" description="T2SS protein K second SAM-like" evidence="11">
    <location>
        <begin position="184"/>
        <end position="229"/>
    </location>
</feature>
<dbReference type="AlphaFoldDB" id="A0A437K248"/>
<evidence type="ECO:0000256" key="9">
    <source>
        <dbReference type="ARBA" id="ARBA00023136"/>
    </source>
</evidence>
<comment type="caution">
    <text evidence="13">The sequence shown here is derived from an EMBL/GenBank/DDBJ whole genome shotgun (WGS) entry which is preliminary data.</text>
</comment>
<sequence>MVTRQQRALAVESAERARAQSAWVLSGALDWARLILREDARKGTVDDLGEPWAVPLAEARLSTFLAADRDNNAASEEGPEAFLSGVVRDLQGRFNLQNLVDESSPPAPVPAQVDALRRLCLVLGVADEVALRIAGGMQAALQEDEPEAPLLPTRLSQLRWLGVDEASLARLQPYVTLLPERTAVNINTAPREVLAAVIPGLDLGSAERIVQRRARAPYKQPQELVTELGPAYAGLEESLSTGSRYFEVIGRLRLDDRVFEERSIVARSGQRAGEVTTVLRERRSIAPGVLP</sequence>
<dbReference type="InterPro" id="IPR010994">
    <property type="entry name" value="RuvA_2-like"/>
</dbReference>
<dbReference type="InterPro" id="IPR045584">
    <property type="entry name" value="Pilin-like"/>
</dbReference>
<evidence type="ECO:0000259" key="12">
    <source>
        <dbReference type="Pfam" id="PF21687"/>
    </source>
</evidence>
<name>A0A437K248_9BURK</name>
<dbReference type="EMBL" id="SACT01000001">
    <property type="protein sequence ID" value="RVT54437.1"/>
    <property type="molecule type" value="Genomic_DNA"/>
</dbReference>
<evidence type="ECO:0000259" key="11">
    <source>
        <dbReference type="Pfam" id="PF03934"/>
    </source>
</evidence>
<evidence type="ECO:0000256" key="4">
    <source>
        <dbReference type="ARBA" id="ARBA00022475"/>
    </source>
</evidence>
<keyword evidence="4 10" id="KW-1003">Cell membrane</keyword>
<keyword evidence="5 10" id="KW-0997">Cell inner membrane</keyword>
<evidence type="ECO:0000256" key="6">
    <source>
        <dbReference type="ARBA" id="ARBA00022692"/>
    </source>
</evidence>
<evidence type="ECO:0000256" key="8">
    <source>
        <dbReference type="ARBA" id="ARBA00022989"/>
    </source>
</evidence>
<evidence type="ECO:0000313" key="14">
    <source>
        <dbReference type="Proteomes" id="UP000288178"/>
    </source>
</evidence>
<keyword evidence="14" id="KW-1185">Reference proteome</keyword>
<keyword evidence="8" id="KW-1133">Transmembrane helix</keyword>
<dbReference type="SUPFAM" id="SSF158544">
    <property type="entry name" value="GspK insert domain-like"/>
    <property type="match status" value="1"/>
</dbReference>
<evidence type="ECO:0000256" key="3">
    <source>
        <dbReference type="ARBA" id="ARBA00022448"/>
    </source>
</evidence>
<dbReference type="SUPFAM" id="SSF54523">
    <property type="entry name" value="Pili subunits"/>
    <property type="match status" value="1"/>
</dbReference>
<evidence type="ECO:0000256" key="2">
    <source>
        <dbReference type="ARBA" id="ARBA00007246"/>
    </source>
</evidence>
<dbReference type="GO" id="GO:0009306">
    <property type="term" value="P:protein secretion"/>
    <property type="evidence" value="ECO:0007669"/>
    <property type="project" value="InterPro"/>
</dbReference>
<dbReference type="SUPFAM" id="SSF47781">
    <property type="entry name" value="RuvA domain 2-like"/>
    <property type="match status" value="1"/>
</dbReference>
<dbReference type="NCBIfam" id="NF037980">
    <property type="entry name" value="T2SS_GspK"/>
    <property type="match status" value="1"/>
</dbReference>
<comment type="similarity">
    <text evidence="2 10">Belongs to the GSP K family.</text>
</comment>
<keyword evidence="7" id="KW-0653">Protein transport</keyword>
<evidence type="ECO:0000313" key="13">
    <source>
        <dbReference type="EMBL" id="RVT54437.1"/>
    </source>
</evidence>
<gene>
    <name evidence="13" type="ORF">ENE75_00390</name>
</gene>
<keyword evidence="3 10" id="KW-0813">Transport</keyword>
<accession>A0A437K248</accession>
<keyword evidence="6" id="KW-0812">Transmembrane</keyword>
<dbReference type="Pfam" id="PF21687">
    <property type="entry name" value="T2SSK_1st"/>
    <property type="match status" value="1"/>
</dbReference>